<keyword evidence="9" id="KW-1185">Reference proteome</keyword>
<dbReference type="GO" id="GO:0046872">
    <property type="term" value="F:metal ion binding"/>
    <property type="evidence" value="ECO:0007669"/>
    <property type="project" value="UniProtKB-KW"/>
</dbReference>
<gene>
    <name evidence="8" type="ORF">DS843_25105</name>
</gene>
<dbReference type="Pfam" id="PF01435">
    <property type="entry name" value="Peptidase_M48"/>
    <property type="match status" value="1"/>
</dbReference>
<keyword evidence="5 6" id="KW-0482">Metalloprotease</keyword>
<comment type="similarity">
    <text evidence="6">Belongs to the peptidase M48 family.</text>
</comment>
<dbReference type="Gene3D" id="3.30.2010.10">
    <property type="entry name" value="Metalloproteases ('zincins'), catalytic domain"/>
    <property type="match status" value="1"/>
</dbReference>
<dbReference type="GO" id="GO:0051603">
    <property type="term" value="P:proteolysis involved in protein catabolic process"/>
    <property type="evidence" value="ECO:0007669"/>
    <property type="project" value="TreeGrafter"/>
</dbReference>
<protein>
    <recommendedName>
        <fullName evidence="7">Peptidase M48 domain-containing protein</fullName>
    </recommendedName>
</protein>
<proteinExistence type="inferred from homology"/>
<dbReference type="PANTHER" id="PTHR22726:SF8">
    <property type="entry name" value="METALLOPROTEASE YCAL"/>
    <property type="match status" value="1"/>
</dbReference>
<comment type="caution">
    <text evidence="8">The sequence shown here is derived from an EMBL/GenBank/DDBJ whole genome shotgun (WGS) entry which is preliminary data.</text>
</comment>
<evidence type="ECO:0000256" key="2">
    <source>
        <dbReference type="ARBA" id="ARBA00022723"/>
    </source>
</evidence>
<evidence type="ECO:0000256" key="3">
    <source>
        <dbReference type="ARBA" id="ARBA00022801"/>
    </source>
</evidence>
<accession>A0A9W7KPJ1</accession>
<evidence type="ECO:0000313" key="9">
    <source>
        <dbReference type="Proteomes" id="UP000480854"/>
    </source>
</evidence>
<evidence type="ECO:0000256" key="4">
    <source>
        <dbReference type="ARBA" id="ARBA00022833"/>
    </source>
</evidence>
<dbReference type="Proteomes" id="UP000480854">
    <property type="component" value="Unassembled WGS sequence"/>
</dbReference>
<dbReference type="GO" id="GO:0016020">
    <property type="term" value="C:membrane"/>
    <property type="evidence" value="ECO:0007669"/>
    <property type="project" value="TreeGrafter"/>
</dbReference>
<evidence type="ECO:0000256" key="6">
    <source>
        <dbReference type="RuleBase" id="RU003983"/>
    </source>
</evidence>
<dbReference type="GO" id="GO:0004222">
    <property type="term" value="F:metalloendopeptidase activity"/>
    <property type="evidence" value="ECO:0007669"/>
    <property type="project" value="InterPro"/>
</dbReference>
<feature type="domain" description="Peptidase M48" evidence="7">
    <location>
        <begin position="115"/>
        <end position="273"/>
    </location>
</feature>
<sequence length="431" mass="45476">MARCSLSTHTRCRLDRQRPVNLCQPTNDLVIMRLAGLASTVLASSLLLAGCVTDGLSSASGQFFQAATLTDDDMAQMAADGIVELDAQNRVAPPQSPYTTRLVELTRTYAAVNGRSLHFKVYLKPEVNAFAMPDGSVRVNSGLMDLMTDDELKFVIGHEIGHVALSHAKKKMQVAYASSGVRQAAAAQGGTGGRLAAGPLGDLAEAVVNAQFSQAEETESDEYGLSIAVEAKARPTAAVTALRKLGDGHSPDALRQLLASHPAPEARADHLNQLVAQKYGGAAETELAAASTPAPAPVESHGTNMEVRVASAPAPTRLTPAPGGASRGMAPPLRHRSMGSHADEGAANAARGVSAHLASYDDDGFVDRVIEKYQGSPWLRGRSLTTHRLHTGVTGRPVIRLIVKGFASTAEARRFCHGLRGSWSYCQPIHG</sequence>
<dbReference type="InterPro" id="IPR001915">
    <property type="entry name" value="Peptidase_M48"/>
</dbReference>
<keyword evidence="3 6" id="KW-0378">Hydrolase</keyword>
<dbReference type="PANTHER" id="PTHR22726">
    <property type="entry name" value="METALLOENDOPEPTIDASE OMA1"/>
    <property type="match status" value="1"/>
</dbReference>
<keyword evidence="4 6" id="KW-0862">Zinc</keyword>
<keyword evidence="1 6" id="KW-0645">Protease</keyword>
<evidence type="ECO:0000259" key="7">
    <source>
        <dbReference type="Pfam" id="PF01435"/>
    </source>
</evidence>
<organism evidence="8 9">
    <name type="scientific">Roseomonas genomospecies 6</name>
    <dbReference type="NCBI Taxonomy" id="214106"/>
    <lineage>
        <taxon>Bacteria</taxon>
        <taxon>Pseudomonadati</taxon>
        <taxon>Pseudomonadota</taxon>
        <taxon>Alphaproteobacteria</taxon>
        <taxon>Acetobacterales</taxon>
        <taxon>Roseomonadaceae</taxon>
        <taxon>Roseomonas</taxon>
    </lineage>
</organism>
<dbReference type="EMBL" id="QOKW01000028">
    <property type="protein sequence ID" value="KAA0676960.1"/>
    <property type="molecule type" value="Genomic_DNA"/>
</dbReference>
<comment type="cofactor">
    <cofactor evidence="6">
        <name>Zn(2+)</name>
        <dbReference type="ChEBI" id="CHEBI:29105"/>
    </cofactor>
    <text evidence="6">Binds 1 zinc ion per subunit.</text>
</comment>
<evidence type="ECO:0000256" key="1">
    <source>
        <dbReference type="ARBA" id="ARBA00022670"/>
    </source>
</evidence>
<evidence type="ECO:0000256" key="5">
    <source>
        <dbReference type="ARBA" id="ARBA00023049"/>
    </source>
</evidence>
<reference evidence="8 9" key="1">
    <citation type="submission" date="2018-07" db="EMBL/GenBank/DDBJ databases">
        <title>Genome sequence of Azospirillum sp. ATCC 49961.</title>
        <authorList>
            <person name="Sant'Anna F.H."/>
            <person name="Baldani J.I."/>
            <person name="Zilli J.E."/>
            <person name="Reis V.M."/>
            <person name="Hartmann A."/>
            <person name="Cruz L."/>
            <person name="de Souza E.M."/>
            <person name="de Oliveira Pedrosa F."/>
            <person name="Passaglia L.M.P."/>
        </authorList>
    </citation>
    <scope>NUCLEOTIDE SEQUENCE [LARGE SCALE GENOMIC DNA]</scope>
    <source>
        <strain evidence="8 9">ATCC 49961</strain>
    </source>
</reference>
<dbReference type="OrthoDB" id="9810445at2"/>
<evidence type="ECO:0000313" key="8">
    <source>
        <dbReference type="EMBL" id="KAA0676960.1"/>
    </source>
</evidence>
<name>A0A9W7KPJ1_9PROT</name>
<keyword evidence="2" id="KW-0479">Metal-binding</keyword>
<dbReference type="AlphaFoldDB" id="A0A9W7KPJ1"/>
<dbReference type="InterPro" id="IPR051156">
    <property type="entry name" value="Mito/Outer_Membr_Metalloprot"/>
</dbReference>